<dbReference type="GO" id="GO:0042597">
    <property type="term" value="C:periplasmic space"/>
    <property type="evidence" value="ECO:0007669"/>
    <property type="project" value="InterPro"/>
</dbReference>
<proteinExistence type="inferred from homology"/>
<feature type="region of interest" description="Disordered" evidence="3">
    <location>
        <begin position="33"/>
        <end position="52"/>
    </location>
</feature>
<dbReference type="PANTHER" id="PTHR37423:SF5">
    <property type="entry name" value="SOLUBLE LYTIC MUREIN TRANSGLYCOSYLASE"/>
    <property type="match status" value="1"/>
</dbReference>
<evidence type="ECO:0000256" key="2">
    <source>
        <dbReference type="ARBA" id="ARBA00022729"/>
    </source>
</evidence>
<organism evidence="7 8">
    <name type="scientific">Marilutibacter penaei</name>
    <dbReference type="NCBI Taxonomy" id="2759900"/>
    <lineage>
        <taxon>Bacteria</taxon>
        <taxon>Pseudomonadati</taxon>
        <taxon>Pseudomonadota</taxon>
        <taxon>Gammaproteobacteria</taxon>
        <taxon>Lysobacterales</taxon>
        <taxon>Lysobacteraceae</taxon>
        <taxon>Marilutibacter</taxon>
    </lineage>
</organism>
<feature type="compositionally biased region" description="Low complexity" evidence="3">
    <location>
        <begin position="33"/>
        <end position="43"/>
    </location>
</feature>
<sequence length="676" mass="74385">MTIPRSPRTAFALIVAALAGTACASPAQTAAVAASTPAPRPSTLQPLPDPRLPRVGDAIDAAQAGRLDAGSHGDLADHALYRWIGYADLRRNLDTLPASRAEDFLKRYGDEAVGTAFRLAWLGQLARREDWPAYVAAWREGIDATALECHALQAESATGRMRSDWTARAQATWTGSGTSLPDACDPVFATLAARGELTPALRWERFDKAIDAWDAGMMRAIGRGMSGGDATLAADYAAFMSAPHARALDWPKTERSRRVASQGLARLGKADPDAAEAALPRYADALGFNEADRGRVLYQIALWTVASYLPRSAERLARVPDASYDPRLHEWQVREALSRSDWTAALSAIRRMGTEQRNEARWTYFEARLSEKAGDHAGARRLYHQAANESEFHGFLAADRIDAPYALCPWQPQADAATVRKVTGDPALQRAVLLARLGHYGWAVAEWKDARGRFSDAERILAVDYAEANGWFDRAVFGLDLSNPDERRLYDLRFPLHHDATIRREATRNRLDPAWVAAEIRAESTFNPRARSPANAMGLMQILPATGASVASRLGRSWGGASSLYDPDTNIVLGTAYLRQMMDENGGQPYFAIAGYNAGPTPLLRWRTQRPGMDPDFWIETISYRETREYTARVLAFSVIYDWKLDGDALRLEDRMRGRVDGPRKAFACPAAAVGG</sequence>
<gene>
    <name evidence="7" type="ORF">H4F99_04585</name>
</gene>
<dbReference type="InterPro" id="IPR012289">
    <property type="entry name" value="Lytic_TGlycosylase_superhlx_L"/>
</dbReference>
<name>A0A7W3U2J2_9GAMM</name>
<feature type="chain" id="PRO_5031145906" evidence="4">
    <location>
        <begin position="25"/>
        <end position="676"/>
    </location>
</feature>
<evidence type="ECO:0000259" key="6">
    <source>
        <dbReference type="Pfam" id="PF14718"/>
    </source>
</evidence>
<dbReference type="InterPro" id="IPR037061">
    <property type="entry name" value="Lytic_TGlycoase_superhlx_L_sf"/>
</dbReference>
<dbReference type="Pfam" id="PF14718">
    <property type="entry name" value="SLT_L"/>
    <property type="match status" value="1"/>
</dbReference>
<dbReference type="Gene3D" id="1.10.1240.20">
    <property type="entry name" value="Lytic transglycosylase, superhelical linker domain"/>
    <property type="match status" value="1"/>
</dbReference>
<evidence type="ECO:0000259" key="5">
    <source>
        <dbReference type="Pfam" id="PF01464"/>
    </source>
</evidence>
<dbReference type="Gene3D" id="1.25.20.10">
    <property type="entry name" value="Bacterial muramidases"/>
    <property type="match status" value="1"/>
</dbReference>
<dbReference type="SUPFAM" id="SSF48435">
    <property type="entry name" value="Bacterial muramidases"/>
    <property type="match status" value="1"/>
</dbReference>
<dbReference type="GO" id="GO:0004553">
    <property type="term" value="F:hydrolase activity, hydrolyzing O-glycosyl compounds"/>
    <property type="evidence" value="ECO:0007669"/>
    <property type="project" value="InterPro"/>
</dbReference>
<comment type="caution">
    <text evidence="7">The sequence shown here is derived from an EMBL/GenBank/DDBJ whole genome shotgun (WGS) entry which is preliminary data.</text>
</comment>
<feature type="domain" description="Transglycosylase SLT" evidence="5">
    <location>
        <begin position="502"/>
        <end position="611"/>
    </location>
</feature>
<dbReference type="Gene3D" id="1.10.530.10">
    <property type="match status" value="1"/>
</dbReference>
<dbReference type="Proteomes" id="UP000552587">
    <property type="component" value="Unassembled WGS sequence"/>
</dbReference>
<evidence type="ECO:0000256" key="3">
    <source>
        <dbReference type="SAM" id="MobiDB-lite"/>
    </source>
</evidence>
<dbReference type="Pfam" id="PF01464">
    <property type="entry name" value="SLT"/>
    <property type="match status" value="1"/>
</dbReference>
<accession>A0A7W3U2J2</accession>
<dbReference type="RefSeq" id="WP_182668555.1">
    <property type="nucleotide sequence ID" value="NZ_JACHTE010000003.1"/>
</dbReference>
<evidence type="ECO:0000256" key="4">
    <source>
        <dbReference type="SAM" id="SignalP"/>
    </source>
</evidence>
<evidence type="ECO:0000256" key="1">
    <source>
        <dbReference type="ARBA" id="ARBA00007734"/>
    </source>
</evidence>
<dbReference type="CDD" id="cd13401">
    <property type="entry name" value="Slt70-like"/>
    <property type="match status" value="1"/>
</dbReference>
<dbReference type="InterPro" id="IPR008258">
    <property type="entry name" value="Transglycosylase_SLT_dom_1"/>
</dbReference>
<keyword evidence="2 4" id="KW-0732">Signal</keyword>
<dbReference type="AlphaFoldDB" id="A0A7W3U2J2"/>
<protein>
    <submittedName>
        <fullName evidence="7">Lytic transglycosylase domain-containing protein</fullName>
    </submittedName>
</protein>
<dbReference type="SUPFAM" id="SSF53955">
    <property type="entry name" value="Lysozyme-like"/>
    <property type="match status" value="1"/>
</dbReference>
<feature type="signal peptide" evidence="4">
    <location>
        <begin position="1"/>
        <end position="24"/>
    </location>
</feature>
<dbReference type="EMBL" id="JACHTE010000003">
    <property type="protein sequence ID" value="MBB1087762.1"/>
    <property type="molecule type" value="Genomic_DNA"/>
</dbReference>
<comment type="similarity">
    <text evidence="1">Belongs to the transglycosylase Slt family.</text>
</comment>
<dbReference type="InterPro" id="IPR023346">
    <property type="entry name" value="Lysozyme-like_dom_sf"/>
</dbReference>
<dbReference type="InterPro" id="IPR008939">
    <property type="entry name" value="Lytic_TGlycosylase_superhlx_U"/>
</dbReference>
<reference evidence="7 8" key="1">
    <citation type="submission" date="2020-07" db="EMBL/GenBank/DDBJ databases">
        <authorList>
            <person name="Xu S."/>
            <person name="Li A."/>
        </authorList>
    </citation>
    <scope>NUCLEOTIDE SEQUENCE [LARGE SCALE GENOMIC DNA]</scope>
    <source>
        <strain evidence="7 8">SG-8</strain>
    </source>
</reference>
<dbReference type="PANTHER" id="PTHR37423">
    <property type="entry name" value="SOLUBLE LYTIC MUREIN TRANSGLYCOSYLASE-RELATED"/>
    <property type="match status" value="1"/>
</dbReference>
<evidence type="ECO:0000313" key="7">
    <source>
        <dbReference type="EMBL" id="MBB1087762.1"/>
    </source>
</evidence>
<dbReference type="PROSITE" id="PS51257">
    <property type="entry name" value="PROKAR_LIPOPROTEIN"/>
    <property type="match status" value="1"/>
</dbReference>
<evidence type="ECO:0000313" key="8">
    <source>
        <dbReference type="Proteomes" id="UP000552587"/>
    </source>
</evidence>
<feature type="domain" description="Lytic transglycosylase superhelical linker" evidence="6">
    <location>
        <begin position="424"/>
        <end position="478"/>
    </location>
</feature>
<keyword evidence="8" id="KW-1185">Reference proteome</keyword>